<organism evidence="6 7">
    <name type="scientific">Steccherinum ochraceum</name>
    <dbReference type="NCBI Taxonomy" id="92696"/>
    <lineage>
        <taxon>Eukaryota</taxon>
        <taxon>Fungi</taxon>
        <taxon>Dikarya</taxon>
        <taxon>Basidiomycota</taxon>
        <taxon>Agaricomycotina</taxon>
        <taxon>Agaricomycetes</taxon>
        <taxon>Polyporales</taxon>
        <taxon>Steccherinaceae</taxon>
        <taxon>Steccherinum</taxon>
    </lineage>
</organism>
<dbReference type="PANTHER" id="PTHR43667:SF2">
    <property type="entry name" value="FATTY ACID C-METHYL TRANSFERASE"/>
    <property type="match status" value="1"/>
</dbReference>
<dbReference type="CDD" id="cd02440">
    <property type="entry name" value="AdoMet_MTases"/>
    <property type="match status" value="1"/>
</dbReference>
<evidence type="ECO:0000256" key="3">
    <source>
        <dbReference type="ARBA" id="ARBA00022679"/>
    </source>
</evidence>
<proteinExistence type="inferred from homology"/>
<dbReference type="InterPro" id="IPR003333">
    <property type="entry name" value="CMAS"/>
</dbReference>
<comment type="caution">
    <text evidence="6">The sequence shown here is derived from an EMBL/GenBank/DDBJ whole genome shotgun (WGS) entry which is preliminary data.</text>
</comment>
<evidence type="ECO:0000313" key="7">
    <source>
        <dbReference type="Proteomes" id="UP000292702"/>
    </source>
</evidence>
<keyword evidence="4" id="KW-0949">S-adenosyl-L-methionine</keyword>
<reference evidence="6 7" key="1">
    <citation type="submission" date="2018-11" db="EMBL/GenBank/DDBJ databases">
        <title>Genome assembly of Steccherinum ochraceum LE-BIN_3174, the white-rot fungus of the Steccherinaceae family (The Residual Polyporoid clade, Polyporales, Basidiomycota).</title>
        <authorList>
            <person name="Fedorova T.V."/>
            <person name="Glazunova O.A."/>
            <person name="Landesman E.O."/>
            <person name="Moiseenko K.V."/>
            <person name="Psurtseva N.V."/>
            <person name="Savinova O.S."/>
            <person name="Shakhova N.V."/>
            <person name="Tyazhelova T.V."/>
            <person name="Vasina D.V."/>
        </authorList>
    </citation>
    <scope>NUCLEOTIDE SEQUENCE [LARGE SCALE GENOMIC DNA]</scope>
    <source>
        <strain evidence="6 7">LE-BIN_3174</strain>
    </source>
</reference>
<keyword evidence="3" id="KW-0808">Transferase</keyword>
<dbReference type="AlphaFoldDB" id="A0A4R0REH0"/>
<dbReference type="EMBL" id="RWJN01000263">
    <property type="protein sequence ID" value="TCD63975.1"/>
    <property type="molecule type" value="Genomic_DNA"/>
</dbReference>
<evidence type="ECO:0000256" key="4">
    <source>
        <dbReference type="ARBA" id="ARBA00022691"/>
    </source>
</evidence>
<dbReference type="Pfam" id="PF02353">
    <property type="entry name" value="CMAS"/>
    <property type="match status" value="2"/>
</dbReference>
<sequence length="503" mass="56181">MSLTVNIHSLANCQKPASRSSLTLTLPGAQSWFTLFARKSIHSFLDRAVVNGHLCVQDSEGEHHFGQYAKGDNTVRLMVHDPNAWKRIFMSGDLGFSEAYMMGEVEVDDLKAIMDVSSLLHNMSDHVSDWKGYLYAQLWLENQSHMVGLSSAVGRVSSVLSALSNAVFGQTRSQARLNAIASYDQSNELFKAFLSSEMMYSCGLWSEAEGGVNGDLESGPFPGDLEAAQLRKIRHVLTKARVQSGHRILEFGSGWGGLAIEVSRSLISASFGLNGGYLSQAARTFGCEVDTLTLSKEQKALAEERVRLAGLEGRVRVHLLDYRDIPAEFEHQFDAFVSIEMLEHVGAHYYKKYFQLVDFALKPHNATVVVTSSTFPESRYSGYQAEDFMRRYMWPNSCLPSATSLVTAAQAASHGRFTLDGVENHAAHYPRTLRTWGRRLEANLKQDVMAQTYPALRSTNEYQIFKRKWEYLFAYAGAGFMKGYITCHMLTFIRPNDVPAGLN</sequence>
<dbReference type="OrthoDB" id="8300214at2759"/>
<gene>
    <name evidence="6" type="primary">CFS1_2</name>
    <name evidence="6" type="ORF">EIP91_004708</name>
</gene>
<dbReference type="Gene3D" id="3.40.50.150">
    <property type="entry name" value="Vaccinia Virus protein VP39"/>
    <property type="match status" value="1"/>
</dbReference>
<dbReference type="InterPro" id="IPR050723">
    <property type="entry name" value="CFA/CMAS"/>
</dbReference>
<keyword evidence="7" id="KW-1185">Reference proteome</keyword>
<dbReference type="PANTHER" id="PTHR43667">
    <property type="entry name" value="CYCLOPROPANE-FATTY-ACYL-PHOSPHOLIPID SYNTHASE"/>
    <property type="match status" value="1"/>
</dbReference>
<protein>
    <submittedName>
        <fullName evidence="6">Cfs1-like protein</fullName>
    </submittedName>
</protein>
<dbReference type="STRING" id="92696.A0A4R0REH0"/>
<dbReference type="PIRSF" id="PIRSF003085">
    <property type="entry name" value="CMAS"/>
    <property type="match status" value="1"/>
</dbReference>
<evidence type="ECO:0000256" key="2">
    <source>
        <dbReference type="ARBA" id="ARBA00022603"/>
    </source>
</evidence>
<comment type="similarity">
    <text evidence="1">Belongs to the CFA/CMAS family.</text>
</comment>
<evidence type="ECO:0000313" key="6">
    <source>
        <dbReference type="EMBL" id="TCD63975.1"/>
    </source>
</evidence>
<keyword evidence="5" id="KW-0443">Lipid metabolism</keyword>
<accession>A0A4R0REH0</accession>
<dbReference type="GO" id="GO:0008168">
    <property type="term" value="F:methyltransferase activity"/>
    <property type="evidence" value="ECO:0007669"/>
    <property type="project" value="UniProtKB-KW"/>
</dbReference>
<evidence type="ECO:0000256" key="1">
    <source>
        <dbReference type="ARBA" id="ARBA00010815"/>
    </source>
</evidence>
<name>A0A4R0REH0_9APHY</name>
<keyword evidence="2" id="KW-0489">Methyltransferase</keyword>
<dbReference type="GO" id="GO:0008610">
    <property type="term" value="P:lipid biosynthetic process"/>
    <property type="evidence" value="ECO:0007669"/>
    <property type="project" value="InterPro"/>
</dbReference>
<dbReference type="SUPFAM" id="SSF53335">
    <property type="entry name" value="S-adenosyl-L-methionine-dependent methyltransferases"/>
    <property type="match status" value="1"/>
</dbReference>
<evidence type="ECO:0000256" key="5">
    <source>
        <dbReference type="ARBA" id="ARBA00023098"/>
    </source>
</evidence>
<dbReference type="InterPro" id="IPR029063">
    <property type="entry name" value="SAM-dependent_MTases_sf"/>
</dbReference>
<dbReference type="Proteomes" id="UP000292702">
    <property type="component" value="Unassembled WGS sequence"/>
</dbReference>
<dbReference type="GO" id="GO:0032259">
    <property type="term" value="P:methylation"/>
    <property type="evidence" value="ECO:0007669"/>
    <property type="project" value="UniProtKB-KW"/>
</dbReference>